<dbReference type="GO" id="GO:0003723">
    <property type="term" value="F:RNA binding"/>
    <property type="evidence" value="ECO:0007669"/>
    <property type="project" value="UniProtKB-UniRule"/>
</dbReference>
<evidence type="ECO:0000256" key="4">
    <source>
        <dbReference type="RuleBase" id="RU365068"/>
    </source>
</evidence>
<dbReference type="WBParaSite" id="SPAL_0000995600.1">
    <property type="protein sequence ID" value="SPAL_0000995600.1"/>
    <property type="gene ID" value="SPAL_0000995600"/>
</dbReference>
<dbReference type="Gene3D" id="3.40.50.300">
    <property type="entry name" value="P-loop containing nucleotide triphosphate hydrolases"/>
    <property type="match status" value="1"/>
</dbReference>
<dbReference type="STRING" id="174720.A0A0N5BVV0"/>
<evidence type="ECO:0000313" key="7">
    <source>
        <dbReference type="WBParaSite" id="SPAL_0000995600.1"/>
    </source>
</evidence>
<keyword evidence="4" id="KW-0347">Helicase</keyword>
<comment type="catalytic activity">
    <reaction evidence="4">
        <text>ATP + H2O = ADP + phosphate + H(+)</text>
        <dbReference type="Rhea" id="RHEA:13065"/>
        <dbReference type="ChEBI" id="CHEBI:15377"/>
        <dbReference type="ChEBI" id="CHEBI:15378"/>
        <dbReference type="ChEBI" id="CHEBI:30616"/>
        <dbReference type="ChEBI" id="CHEBI:43474"/>
        <dbReference type="ChEBI" id="CHEBI:456216"/>
        <dbReference type="EC" id="3.6.4.13"/>
    </reaction>
</comment>
<dbReference type="GO" id="GO:0016787">
    <property type="term" value="F:hydrolase activity"/>
    <property type="evidence" value="ECO:0007669"/>
    <property type="project" value="UniProtKB-KW"/>
</dbReference>
<keyword evidence="2 4" id="KW-0378">Hydrolase</keyword>
<dbReference type="InterPro" id="IPR011545">
    <property type="entry name" value="DEAD/DEAH_box_helicase_dom"/>
</dbReference>
<dbReference type="InterPro" id="IPR027417">
    <property type="entry name" value="P-loop_NTPase"/>
</dbReference>
<dbReference type="Proteomes" id="UP000046392">
    <property type="component" value="Unplaced"/>
</dbReference>
<sequence length="414" mass="47299">MVSIAKTFEECGFEKEFIDYLHSIGFKEPIGLQQQLIPLMVKQNYDIILNGGARSGKTIGYVLPIINQIIKNQKQSDYMICGRSPTGIILMNRPSLIKSVTQQINNLCQGLNIGVMSGNNKTLAIISTQGVDIIVTKVEILRKSIFSLGSSVSNVKYIVVDQANLYSKGEGKSALKEIYYYIQQYGNTDITSVFSSTDLRNEQHNLEYNFLGDNVKIINSLQPPMMVRNYGNNLLSPTANLHYKQMYRSNVPNYYNNSIVKKRTIPIPREYVPIHIFDCFKMILKIVLKIFEEDPRMNIVIFTRTSHIGQYLNHFLTQTKISTCYINESTNINDLSFNTMNHNLTGTTFIMSDGVHFTINCLIKNLIIIHQQIPTTKMMYERRLSMFNNNSTQIIKSIIVDSEEKLVTFEKCIS</sequence>
<keyword evidence="4" id="KW-0694">RNA-binding</keyword>
<dbReference type="EC" id="3.6.4.13" evidence="4"/>
<dbReference type="PANTHER" id="PTHR24031">
    <property type="entry name" value="RNA HELICASE"/>
    <property type="match status" value="1"/>
</dbReference>
<dbReference type="SMART" id="SM00487">
    <property type="entry name" value="DEXDc"/>
    <property type="match status" value="1"/>
</dbReference>
<dbReference type="AlphaFoldDB" id="A0A0N5BVV0"/>
<proteinExistence type="inferred from homology"/>
<protein>
    <recommendedName>
        <fullName evidence="4">ATP-dependent RNA helicase</fullName>
        <ecNumber evidence="4">3.6.4.13</ecNumber>
    </recommendedName>
</protein>
<dbReference type="InterPro" id="IPR014001">
    <property type="entry name" value="Helicase_ATP-bd"/>
</dbReference>
<dbReference type="GO" id="GO:0003724">
    <property type="term" value="F:RNA helicase activity"/>
    <property type="evidence" value="ECO:0007669"/>
    <property type="project" value="UniProtKB-EC"/>
</dbReference>
<comment type="domain">
    <text evidence="4">The Q motif is unique to and characteristic of the DEAD box family of RNA helicases and controls ATP binding and hydrolysis.</text>
</comment>
<accession>A0A0N5BVV0</accession>
<evidence type="ECO:0000256" key="3">
    <source>
        <dbReference type="ARBA" id="ARBA00022840"/>
    </source>
</evidence>
<keyword evidence="3 4" id="KW-0067">ATP-binding</keyword>
<keyword evidence="1 4" id="KW-0547">Nucleotide-binding</keyword>
<comment type="similarity">
    <text evidence="4">Belongs to the DEAD box helicase family.</text>
</comment>
<reference evidence="7" key="1">
    <citation type="submission" date="2017-02" db="UniProtKB">
        <authorList>
            <consortium name="WormBaseParasite"/>
        </authorList>
    </citation>
    <scope>IDENTIFICATION</scope>
</reference>
<dbReference type="GO" id="GO:0005524">
    <property type="term" value="F:ATP binding"/>
    <property type="evidence" value="ECO:0007669"/>
    <property type="project" value="UniProtKB-UniRule"/>
</dbReference>
<dbReference type="PROSITE" id="PS51192">
    <property type="entry name" value="HELICASE_ATP_BIND_1"/>
    <property type="match status" value="1"/>
</dbReference>
<evidence type="ECO:0000256" key="1">
    <source>
        <dbReference type="ARBA" id="ARBA00022741"/>
    </source>
</evidence>
<evidence type="ECO:0000313" key="6">
    <source>
        <dbReference type="Proteomes" id="UP000046392"/>
    </source>
</evidence>
<feature type="domain" description="Helicase ATP-binding" evidence="5">
    <location>
        <begin position="38"/>
        <end position="216"/>
    </location>
</feature>
<evidence type="ECO:0000256" key="2">
    <source>
        <dbReference type="ARBA" id="ARBA00022801"/>
    </source>
</evidence>
<organism evidence="6 7">
    <name type="scientific">Strongyloides papillosus</name>
    <name type="common">Intestinal threadworm</name>
    <dbReference type="NCBI Taxonomy" id="174720"/>
    <lineage>
        <taxon>Eukaryota</taxon>
        <taxon>Metazoa</taxon>
        <taxon>Ecdysozoa</taxon>
        <taxon>Nematoda</taxon>
        <taxon>Chromadorea</taxon>
        <taxon>Rhabditida</taxon>
        <taxon>Tylenchina</taxon>
        <taxon>Panagrolaimomorpha</taxon>
        <taxon>Strongyloidoidea</taxon>
        <taxon>Strongyloididae</taxon>
        <taxon>Strongyloides</taxon>
    </lineage>
</organism>
<comment type="function">
    <text evidence="4">RNA helicase.</text>
</comment>
<dbReference type="Pfam" id="PF00270">
    <property type="entry name" value="DEAD"/>
    <property type="match status" value="1"/>
</dbReference>
<keyword evidence="6" id="KW-1185">Reference proteome</keyword>
<name>A0A0N5BVV0_STREA</name>
<dbReference type="SUPFAM" id="SSF52540">
    <property type="entry name" value="P-loop containing nucleoside triphosphate hydrolases"/>
    <property type="match status" value="1"/>
</dbReference>
<evidence type="ECO:0000259" key="5">
    <source>
        <dbReference type="PROSITE" id="PS51192"/>
    </source>
</evidence>